<accession>G0MZW4</accession>
<reference evidence="2" key="1">
    <citation type="submission" date="2011-07" db="EMBL/GenBank/DDBJ databases">
        <authorList>
            <consortium name="Caenorhabditis brenneri Sequencing and Analysis Consortium"/>
            <person name="Wilson R.K."/>
        </authorList>
    </citation>
    <scope>NUCLEOTIDE SEQUENCE [LARGE SCALE GENOMIC DNA]</scope>
    <source>
        <strain evidence="2">PB2801</strain>
    </source>
</reference>
<sequence length="10" mass="1271">MIIRYQDVSF</sequence>
<dbReference type="EMBL" id="GL379823">
    <property type="protein sequence ID" value="EGT48587.1"/>
    <property type="molecule type" value="Genomic_DNA"/>
</dbReference>
<protein>
    <submittedName>
        <fullName evidence="1">Uncharacterized protein</fullName>
    </submittedName>
</protein>
<dbReference type="InParanoid" id="G0MZW4"/>
<organism evidence="2">
    <name type="scientific">Caenorhabditis brenneri</name>
    <name type="common">Nematode worm</name>
    <dbReference type="NCBI Taxonomy" id="135651"/>
    <lineage>
        <taxon>Eukaryota</taxon>
        <taxon>Metazoa</taxon>
        <taxon>Ecdysozoa</taxon>
        <taxon>Nematoda</taxon>
        <taxon>Chromadorea</taxon>
        <taxon>Rhabditida</taxon>
        <taxon>Rhabditina</taxon>
        <taxon>Rhabditomorpha</taxon>
        <taxon>Rhabditoidea</taxon>
        <taxon>Rhabditidae</taxon>
        <taxon>Peloderinae</taxon>
        <taxon>Caenorhabditis</taxon>
    </lineage>
</organism>
<evidence type="ECO:0000313" key="1">
    <source>
        <dbReference type="EMBL" id="EGT48587.1"/>
    </source>
</evidence>
<keyword evidence="2" id="KW-1185">Reference proteome</keyword>
<dbReference type="Proteomes" id="UP000008068">
    <property type="component" value="Unassembled WGS sequence"/>
</dbReference>
<proteinExistence type="predicted"/>
<name>G0MZW4_CAEBE</name>
<gene>
    <name evidence="1" type="ORF">CAEBREN_26069</name>
</gene>
<evidence type="ECO:0000313" key="2">
    <source>
        <dbReference type="Proteomes" id="UP000008068"/>
    </source>
</evidence>